<gene>
    <name evidence="1" type="ORF">BWY04_00989</name>
</gene>
<proteinExistence type="predicted"/>
<sequence length="57" mass="6657">MYIYTGVGVFYPGFKIPSLNNYIYSFPIRIEQSEAPVAYVNFDELEKGKYNISAQFY</sequence>
<organism evidence="1">
    <name type="scientific">candidate division CPR1 bacterium ADurb.Bin160</name>
    <dbReference type="NCBI Taxonomy" id="1852826"/>
    <lineage>
        <taxon>Bacteria</taxon>
        <taxon>candidate division CPR1</taxon>
    </lineage>
</organism>
<accession>A0A1V5ZMB8</accession>
<evidence type="ECO:0000313" key="1">
    <source>
        <dbReference type="EMBL" id="OQB41182.1"/>
    </source>
</evidence>
<dbReference type="Proteomes" id="UP000485621">
    <property type="component" value="Unassembled WGS sequence"/>
</dbReference>
<reference evidence="1" key="1">
    <citation type="submission" date="2017-02" db="EMBL/GenBank/DDBJ databases">
        <title>Delving into the versatile metabolic prowess of the omnipresent phylum Bacteroidetes.</title>
        <authorList>
            <person name="Nobu M.K."/>
            <person name="Mei R."/>
            <person name="Narihiro T."/>
            <person name="Kuroda K."/>
            <person name="Liu W.-T."/>
        </authorList>
    </citation>
    <scope>NUCLEOTIDE SEQUENCE</scope>
    <source>
        <strain evidence="1">ADurb.Bin160</strain>
    </source>
</reference>
<dbReference type="EMBL" id="MWDB01000022">
    <property type="protein sequence ID" value="OQB41182.1"/>
    <property type="molecule type" value="Genomic_DNA"/>
</dbReference>
<dbReference type="AlphaFoldDB" id="A0A1V5ZMB8"/>
<protein>
    <submittedName>
        <fullName evidence="1">Uncharacterized protein</fullName>
    </submittedName>
</protein>
<comment type="caution">
    <text evidence="1">The sequence shown here is derived from an EMBL/GenBank/DDBJ whole genome shotgun (WGS) entry which is preliminary data.</text>
</comment>
<name>A0A1V5ZMB8_9BACT</name>